<keyword evidence="2" id="KW-1185">Reference proteome</keyword>
<accession>A0AAQ4ESX6</accession>
<sequence length="261" mass="29789">MLLNACINSRASRFLTLTNIFICVGGITKGYVYPRIIESRSNEGYLELIINENINLNLEKASPFADTFHVIYENEGANFVEERNADSLSGEIYKDTKQQAALLISRENGLRVRGVIQGNLMIDHDDEAVVKNGLVRHYLNFRKSTARKEYHDDVSASNLCFFLIWLLKRTGDFHKNFGERNKAPLNERWLYNSGLKRATVETTLVLGHKYFSQFKKSNHSQVVSVIDYIAVFMALVNAVFEEFDRSIVNVQLSVVSVLLLK</sequence>
<organism evidence="1 2">
    <name type="scientific">Amblyomma americanum</name>
    <name type="common">Lone star tick</name>
    <dbReference type="NCBI Taxonomy" id="6943"/>
    <lineage>
        <taxon>Eukaryota</taxon>
        <taxon>Metazoa</taxon>
        <taxon>Ecdysozoa</taxon>
        <taxon>Arthropoda</taxon>
        <taxon>Chelicerata</taxon>
        <taxon>Arachnida</taxon>
        <taxon>Acari</taxon>
        <taxon>Parasitiformes</taxon>
        <taxon>Ixodida</taxon>
        <taxon>Ixodoidea</taxon>
        <taxon>Ixodidae</taxon>
        <taxon>Amblyomminae</taxon>
        <taxon>Amblyomma</taxon>
    </lineage>
</organism>
<comment type="caution">
    <text evidence="1">The sequence shown here is derived from an EMBL/GenBank/DDBJ whole genome shotgun (WGS) entry which is preliminary data.</text>
</comment>
<gene>
    <name evidence="1" type="ORF">V5799_020951</name>
</gene>
<evidence type="ECO:0000313" key="2">
    <source>
        <dbReference type="Proteomes" id="UP001321473"/>
    </source>
</evidence>
<protein>
    <submittedName>
        <fullName evidence="1">Uncharacterized protein</fullName>
    </submittedName>
</protein>
<feature type="non-terminal residue" evidence="1">
    <location>
        <position position="261"/>
    </location>
</feature>
<evidence type="ECO:0000313" key="1">
    <source>
        <dbReference type="EMBL" id="KAK8777708.1"/>
    </source>
</evidence>
<dbReference type="Proteomes" id="UP001321473">
    <property type="component" value="Unassembled WGS sequence"/>
</dbReference>
<dbReference type="EMBL" id="JARKHS020011538">
    <property type="protein sequence ID" value="KAK8777708.1"/>
    <property type="molecule type" value="Genomic_DNA"/>
</dbReference>
<proteinExistence type="predicted"/>
<dbReference type="AlphaFoldDB" id="A0AAQ4ESX6"/>
<name>A0AAQ4ESX6_AMBAM</name>
<reference evidence="1 2" key="1">
    <citation type="journal article" date="2023" name="Arcadia Sci">
        <title>De novo assembly of a long-read Amblyomma americanum tick genome.</title>
        <authorList>
            <person name="Chou S."/>
            <person name="Poskanzer K.E."/>
            <person name="Rollins M."/>
            <person name="Thuy-Boun P.S."/>
        </authorList>
    </citation>
    <scope>NUCLEOTIDE SEQUENCE [LARGE SCALE GENOMIC DNA]</scope>
    <source>
        <strain evidence="1">F_SG_1</strain>
        <tissue evidence="1">Salivary glands</tissue>
    </source>
</reference>